<feature type="chain" id="PRO_5037663779" description="Flp pilus assembly protein CpaB" evidence="1">
    <location>
        <begin position="32"/>
        <end position="287"/>
    </location>
</feature>
<dbReference type="AlphaFoldDB" id="A0A916YE97"/>
<proteinExistence type="predicted"/>
<keyword evidence="3" id="KW-1185">Reference proteome</keyword>
<accession>A0A916YE97</accession>
<sequence length="287" mass="30002">MVKARKLVPVLAAAMLAGAGAGAFVPVAASAQGTVDSQALMPYADLADLADAAQLVAVVTVKKAVELDADRTGPVRNGWTRAYVEADTKSLLSGNAPIGAKVKYLADIPLDAKGRMAKIKKRDMVLFARPVAGKPGEVQLVAPDAQVPIEIVGDTRLRTLLGELVTPDGAPVVTGVRDALHTPGNLAGEGETQIFLKTEDDSPASIAVIRSPNHPVRWGLSTGELVNPDARPPAKGTLAWYRLACALPAQLPASAQIATDPSLRRAAAQDYAVVIEQLGNCGRKRVF</sequence>
<evidence type="ECO:0000256" key="1">
    <source>
        <dbReference type="SAM" id="SignalP"/>
    </source>
</evidence>
<dbReference type="Proteomes" id="UP000598997">
    <property type="component" value="Unassembled WGS sequence"/>
</dbReference>
<dbReference type="OrthoDB" id="7406594at2"/>
<evidence type="ECO:0000313" key="3">
    <source>
        <dbReference type="Proteomes" id="UP000598997"/>
    </source>
</evidence>
<keyword evidence="1" id="KW-0732">Signal</keyword>
<evidence type="ECO:0008006" key="4">
    <source>
        <dbReference type="Google" id="ProtNLM"/>
    </source>
</evidence>
<comment type="caution">
    <text evidence="2">The sequence shown here is derived from an EMBL/GenBank/DDBJ whole genome shotgun (WGS) entry which is preliminary data.</text>
</comment>
<gene>
    <name evidence="2" type="ORF">GCM10010989_14820</name>
</gene>
<organism evidence="2 3">
    <name type="scientific">Croceicoccus pelagius</name>
    <dbReference type="NCBI Taxonomy" id="1703341"/>
    <lineage>
        <taxon>Bacteria</taxon>
        <taxon>Pseudomonadati</taxon>
        <taxon>Pseudomonadota</taxon>
        <taxon>Alphaproteobacteria</taxon>
        <taxon>Sphingomonadales</taxon>
        <taxon>Erythrobacteraceae</taxon>
        <taxon>Croceicoccus</taxon>
    </lineage>
</organism>
<protein>
    <recommendedName>
        <fullName evidence="4">Flp pilus assembly protein CpaB</fullName>
    </recommendedName>
</protein>
<name>A0A916YE97_9SPHN</name>
<evidence type="ECO:0000313" key="2">
    <source>
        <dbReference type="EMBL" id="GGD41871.1"/>
    </source>
</evidence>
<feature type="signal peptide" evidence="1">
    <location>
        <begin position="1"/>
        <end position="31"/>
    </location>
</feature>
<dbReference type="EMBL" id="BMIO01000004">
    <property type="protein sequence ID" value="GGD41871.1"/>
    <property type="molecule type" value="Genomic_DNA"/>
</dbReference>
<dbReference type="RefSeq" id="WP_156521812.1">
    <property type="nucleotide sequence ID" value="NZ_BMIO01000004.1"/>
</dbReference>
<reference evidence="2 3" key="1">
    <citation type="journal article" date="2014" name="Int. J. Syst. Evol. Microbiol.">
        <title>Complete genome sequence of Corynebacterium casei LMG S-19264T (=DSM 44701T), isolated from a smear-ripened cheese.</title>
        <authorList>
            <consortium name="US DOE Joint Genome Institute (JGI-PGF)"/>
            <person name="Walter F."/>
            <person name="Albersmeier A."/>
            <person name="Kalinowski J."/>
            <person name="Ruckert C."/>
        </authorList>
    </citation>
    <scope>NUCLEOTIDE SEQUENCE [LARGE SCALE GENOMIC DNA]</scope>
    <source>
        <strain evidence="2 3">CGMCC 1.15358</strain>
    </source>
</reference>